<accession>A0A1G9IPE5</accession>
<sequence length="486" mass="53970">MVQSLRSWKLQLVLDFRSHTAVFLQIADGIIAEIRKGRLQPGMPLPGSRVLAGDLGVNRKTVVLAYEELLAGGWAESSSRKGTFVSRTLPDWVLPEEQPSAGNAVPFAFNAFETLPLSDAGRGSIVFDDGLPDVKLAPLDELARAYRRIFRQKARWRMMGYGHEKGEPKLREALTRMLRLERGLQTVPENLCVTRGSQMALYLAAMTLVCPGDRVVVEDPGYSPAREVFRQAGAVLIPVAVDASGIRTDDLESICRQGPIKAVYVTPHHQFPTTVSLKADRRMHLLRLSRQYGFAVVEDDYDYEYHFGLRSVLPLASLDPDVIYIGSLSKLIAPAVRIGYLTGPVPFVDAVAALRMRIDRQGDTIMENAVAELMDEGIVSRHTRKAFSVYSRKRSRMEALLHQYLGDQVMVGRPEGGLAFWVPLRTPLSVDDLARAGVQVIDTRRFWFSGDGPPALRLGYASLTDTELEDGLRRIALALSAKDRKS</sequence>
<dbReference type="InterPro" id="IPR000524">
    <property type="entry name" value="Tscrpt_reg_HTH_GntR"/>
</dbReference>
<keyword evidence="7" id="KW-0032">Aminotransferase</keyword>
<dbReference type="Gene3D" id="3.40.640.10">
    <property type="entry name" value="Type I PLP-dependent aspartate aminotransferase-like (Major domain)"/>
    <property type="match status" value="1"/>
</dbReference>
<keyword evidence="3" id="KW-0805">Transcription regulation</keyword>
<dbReference type="InterPro" id="IPR036390">
    <property type="entry name" value="WH_DNA-bd_sf"/>
</dbReference>
<reference evidence="7 8" key="1">
    <citation type="submission" date="2016-10" db="EMBL/GenBank/DDBJ databases">
        <authorList>
            <person name="de Groot N.N."/>
        </authorList>
    </citation>
    <scope>NUCLEOTIDE SEQUENCE [LARGE SCALE GENOMIC DNA]</scope>
    <source>
        <strain evidence="7 8">DSM 21668</strain>
    </source>
</reference>
<name>A0A1G9IPE5_9BACT</name>
<dbReference type="STRING" id="563176.SAMN04488090_0556"/>
<dbReference type="InterPro" id="IPR015421">
    <property type="entry name" value="PyrdxlP-dep_Trfase_major"/>
</dbReference>
<evidence type="ECO:0000256" key="4">
    <source>
        <dbReference type="ARBA" id="ARBA00023125"/>
    </source>
</evidence>
<dbReference type="SUPFAM" id="SSF53383">
    <property type="entry name" value="PLP-dependent transferases"/>
    <property type="match status" value="1"/>
</dbReference>
<evidence type="ECO:0000313" key="8">
    <source>
        <dbReference type="Proteomes" id="UP000198901"/>
    </source>
</evidence>
<dbReference type="EMBL" id="FNGS01000001">
    <property type="protein sequence ID" value="SDL26764.1"/>
    <property type="molecule type" value="Genomic_DNA"/>
</dbReference>
<keyword evidence="4" id="KW-0238">DNA-binding</keyword>
<dbReference type="GO" id="GO:0008483">
    <property type="term" value="F:transaminase activity"/>
    <property type="evidence" value="ECO:0007669"/>
    <property type="project" value="UniProtKB-KW"/>
</dbReference>
<protein>
    <submittedName>
        <fullName evidence="7">GntR family transcriptional regulator / MocR family aminotransferase</fullName>
    </submittedName>
</protein>
<dbReference type="InterPro" id="IPR004839">
    <property type="entry name" value="Aminotransferase_I/II_large"/>
</dbReference>
<evidence type="ECO:0000256" key="5">
    <source>
        <dbReference type="ARBA" id="ARBA00023163"/>
    </source>
</evidence>
<dbReference type="CDD" id="cd07377">
    <property type="entry name" value="WHTH_GntR"/>
    <property type="match status" value="1"/>
</dbReference>
<evidence type="ECO:0000259" key="6">
    <source>
        <dbReference type="PROSITE" id="PS50949"/>
    </source>
</evidence>
<dbReference type="Proteomes" id="UP000198901">
    <property type="component" value="Unassembled WGS sequence"/>
</dbReference>
<dbReference type="CDD" id="cd00609">
    <property type="entry name" value="AAT_like"/>
    <property type="match status" value="1"/>
</dbReference>
<gene>
    <name evidence="7" type="ORF">SAMN04488090_0556</name>
</gene>
<dbReference type="InterPro" id="IPR036388">
    <property type="entry name" value="WH-like_DNA-bd_sf"/>
</dbReference>
<dbReference type="PANTHER" id="PTHR46577">
    <property type="entry name" value="HTH-TYPE TRANSCRIPTIONAL REGULATORY PROTEIN GABR"/>
    <property type="match status" value="1"/>
</dbReference>
<evidence type="ECO:0000256" key="3">
    <source>
        <dbReference type="ARBA" id="ARBA00023015"/>
    </source>
</evidence>
<dbReference type="Pfam" id="PF00392">
    <property type="entry name" value="GntR"/>
    <property type="match status" value="1"/>
</dbReference>
<dbReference type="PANTHER" id="PTHR46577:SF1">
    <property type="entry name" value="HTH-TYPE TRANSCRIPTIONAL REGULATORY PROTEIN GABR"/>
    <property type="match status" value="1"/>
</dbReference>
<dbReference type="AlphaFoldDB" id="A0A1G9IPE5"/>
<keyword evidence="7" id="KW-0808">Transferase</keyword>
<evidence type="ECO:0000256" key="1">
    <source>
        <dbReference type="ARBA" id="ARBA00005384"/>
    </source>
</evidence>
<dbReference type="Gene3D" id="1.10.10.10">
    <property type="entry name" value="Winged helix-like DNA-binding domain superfamily/Winged helix DNA-binding domain"/>
    <property type="match status" value="1"/>
</dbReference>
<keyword evidence="2" id="KW-0663">Pyridoxal phosphate</keyword>
<keyword evidence="8" id="KW-1185">Reference proteome</keyword>
<dbReference type="GO" id="GO:0003700">
    <property type="term" value="F:DNA-binding transcription factor activity"/>
    <property type="evidence" value="ECO:0007669"/>
    <property type="project" value="InterPro"/>
</dbReference>
<organism evidence="7 8">
    <name type="scientific">Siphonobacter aquaeclarae</name>
    <dbReference type="NCBI Taxonomy" id="563176"/>
    <lineage>
        <taxon>Bacteria</taxon>
        <taxon>Pseudomonadati</taxon>
        <taxon>Bacteroidota</taxon>
        <taxon>Cytophagia</taxon>
        <taxon>Cytophagales</taxon>
        <taxon>Cytophagaceae</taxon>
        <taxon>Siphonobacter</taxon>
    </lineage>
</organism>
<evidence type="ECO:0000256" key="2">
    <source>
        <dbReference type="ARBA" id="ARBA00022898"/>
    </source>
</evidence>
<dbReference type="InterPro" id="IPR015424">
    <property type="entry name" value="PyrdxlP-dep_Trfase"/>
</dbReference>
<keyword evidence="5" id="KW-0804">Transcription</keyword>
<dbReference type="GO" id="GO:0003677">
    <property type="term" value="F:DNA binding"/>
    <property type="evidence" value="ECO:0007669"/>
    <property type="project" value="UniProtKB-KW"/>
</dbReference>
<dbReference type="SMART" id="SM00345">
    <property type="entry name" value="HTH_GNTR"/>
    <property type="match status" value="1"/>
</dbReference>
<dbReference type="PROSITE" id="PS50949">
    <property type="entry name" value="HTH_GNTR"/>
    <property type="match status" value="1"/>
</dbReference>
<dbReference type="GO" id="GO:0030170">
    <property type="term" value="F:pyridoxal phosphate binding"/>
    <property type="evidence" value="ECO:0007669"/>
    <property type="project" value="InterPro"/>
</dbReference>
<dbReference type="SUPFAM" id="SSF46785">
    <property type="entry name" value="Winged helix' DNA-binding domain"/>
    <property type="match status" value="1"/>
</dbReference>
<evidence type="ECO:0000313" key="7">
    <source>
        <dbReference type="EMBL" id="SDL26764.1"/>
    </source>
</evidence>
<feature type="domain" description="HTH gntR-type" evidence="6">
    <location>
        <begin position="20"/>
        <end position="88"/>
    </location>
</feature>
<dbReference type="OrthoDB" id="594134at2"/>
<comment type="similarity">
    <text evidence="1">In the C-terminal section; belongs to the class-I pyridoxal-phosphate-dependent aminotransferase family.</text>
</comment>
<dbReference type="InterPro" id="IPR051446">
    <property type="entry name" value="HTH_trans_reg/aminotransferase"/>
</dbReference>
<dbReference type="RefSeq" id="WP_093197399.1">
    <property type="nucleotide sequence ID" value="NZ_FNGS01000001.1"/>
</dbReference>
<proteinExistence type="inferred from homology"/>
<dbReference type="Pfam" id="PF00155">
    <property type="entry name" value="Aminotran_1_2"/>
    <property type="match status" value="1"/>
</dbReference>